<keyword evidence="2" id="KW-1185">Reference proteome</keyword>
<dbReference type="AlphaFoldDB" id="A0A1C6URG7"/>
<dbReference type="Proteomes" id="UP000199696">
    <property type="component" value="Unassembled WGS sequence"/>
</dbReference>
<proteinExistence type="predicted"/>
<dbReference type="InterPro" id="IPR023393">
    <property type="entry name" value="START-like_dom_sf"/>
</dbReference>
<organism evidence="1 2">
    <name type="scientific">Micromonospora eburnea</name>
    <dbReference type="NCBI Taxonomy" id="227316"/>
    <lineage>
        <taxon>Bacteria</taxon>
        <taxon>Bacillati</taxon>
        <taxon>Actinomycetota</taxon>
        <taxon>Actinomycetes</taxon>
        <taxon>Micromonosporales</taxon>
        <taxon>Micromonosporaceae</taxon>
        <taxon>Micromonospora</taxon>
    </lineage>
</organism>
<dbReference type="SUPFAM" id="SSF55961">
    <property type="entry name" value="Bet v1-like"/>
    <property type="match status" value="1"/>
</dbReference>
<reference evidence="2" key="1">
    <citation type="submission" date="2016-06" db="EMBL/GenBank/DDBJ databases">
        <authorList>
            <person name="Varghese N."/>
            <person name="Submissions Spin"/>
        </authorList>
    </citation>
    <scope>NUCLEOTIDE SEQUENCE [LARGE SCALE GENOMIC DNA]</scope>
    <source>
        <strain evidence="2">DSM 44814</strain>
    </source>
</reference>
<sequence>MDCQETISTTASIEHCWAALEDVTSYPRWTASMSLVELLDGPALRMGNRFRIRQPGLAATVWRVCELSPGTSFAWEARAPGVRTVGHHRVDRQPDGTTRIRIGIRQTGALAWLVALLIGAKTRRYVRMEAAGLKAAAEAVAAAAADGSAAADDGTAPTGGR</sequence>
<accession>A0A1C6URG7</accession>
<gene>
    <name evidence="1" type="ORF">GA0070604_3432</name>
</gene>
<dbReference type="EMBL" id="FMHY01000002">
    <property type="protein sequence ID" value="SCL56530.1"/>
    <property type="molecule type" value="Genomic_DNA"/>
</dbReference>
<dbReference type="InterPro" id="IPR019587">
    <property type="entry name" value="Polyketide_cyclase/dehydratase"/>
</dbReference>
<dbReference type="Gene3D" id="3.30.530.20">
    <property type="match status" value="1"/>
</dbReference>
<evidence type="ECO:0000313" key="2">
    <source>
        <dbReference type="Proteomes" id="UP000199696"/>
    </source>
</evidence>
<dbReference type="OrthoDB" id="191189at2"/>
<evidence type="ECO:0000313" key="1">
    <source>
        <dbReference type="EMBL" id="SCL56530.1"/>
    </source>
</evidence>
<dbReference type="RefSeq" id="WP_091118836.1">
    <property type="nucleotide sequence ID" value="NZ_FMHY01000002.1"/>
</dbReference>
<protein>
    <submittedName>
        <fullName evidence="1">Polyketide cyclase / dehydrase and lipid transport</fullName>
    </submittedName>
</protein>
<dbReference type="Pfam" id="PF10604">
    <property type="entry name" value="Polyketide_cyc2"/>
    <property type="match status" value="1"/>
</dbReference>
<dbReference type="STRING" id="227316.GA0070604_3432"/>
<name>A0A1C6URG7_9ACTN</name>